<dbReference type="InterPro" id="IPR003151">
    <property type="entry name" value="PIK-rel_kinase_FAT"/>
</dbReference>
<feature type="domain" description="PI3K/PI4K catalytic" evidence="13">
    <location>
        <begin position="2256"/>
        <end position="2568"/>
    </location>
</feature>
<dbReference type="OMA" id="YTVYSQM"/>
<evidence type="ECO:0000256" key="4">
    <source>
        <dbReference type="ARBA" id="ARBA00022527"/>
    </source>
</evidence>
<keyword evidence="9" id="KW-0067">ATP-binding</keyword>
<dbReference type="EC" id="2.7.11.1" evidence="3"/>
<evidence type="ECO:0000256" key="1">
    <source>
        <dbReference type="ARBA" id="ARBA00004123"/>
    </source>
</evidence>
<keyword evidence="10" id="KW-0234">DNA repair</keyword>
<dbReference type="Pfam" id="PF08064">
    <property type="entry name" value="UME"/>
    <property type="match status" value="1"/>
</dbReference>
<evidence type="ECO:0000256" key="10">
    <source>
        <dbReference type="ARBA" id="ARBA00023204"/>
    </source>
</evidence>
<dbReference type="Proteomes" id="UP000594454">
    <property type="component" value="Chromosome 3"/>
</dbReference>
<dbReference type="Pfam" id="PF23593">
    <property type="entry name" value="HEAT_ATR"/>
    <property type="match status" value="1"/>
</dbReference>
<dbReference type="InParanoid" id="A0A7R8UPW9"/>
<dbReference type="SMART" id="SM00146">
    <property type="entry name" value="PI3Kc"/>
    <property type="match status" value="1"/>
</dbReference>
<dbReference type="SMART" id="SM00802">
    <property type="entry name" value="UME"/>
    <property type="match status" value="1"/>
</dbReference>
<dbReference type="EMBL" id="LR899011">
    <property type="protein sequence ID" value="CAD7084620.1"/>
    <property type="molecule type" value="Genomic_DNA"/>
</dbReference>
<dbReference type="GO" id="GO:0004674">
    <property type="term" value="F:protein serine/threonine kinase activity"/>
    <property type="evidence" value="ECO:0007669"/>
    <property type="project" value="UniProtKB-KW"/>
</dbReference>
<evidence type="ECO:0000256" key="7">
    <source>
        <dbReference type="ARBA" id="ARBA00022763"/>
    </source>
</evidence>
<proteinExistence type="inferred from homology"/>
<dbReference type="GO" id="GO:0005634">
    <property type="term" value="C:nucleus"/>
    <property type="evidence" value="ECO:0007669"/>
    <property type="project" value="UniProtKB-SubCell"/>
</dbReference>
<dbReference type="PROSITE" id="PS00916">
    <property type="entry name" value="PI3_4_KINASE_2"/>
    <property type="match status" value="1"/>
</dbReference>
<evidence type="ECO:0000256" key="8">
    <source>
        <dbReference type="ARBA" id="ARBA00022777"/>
    </source>
</evidence>
<keyword evidence="8" id="KW-0418">Kinase</keyword>
<evidence type="ECO:0000256" key="2">
    <source>
        <dbReference type="ARBA" id="ARBA00010769"/>
    </source>
</evidence>
<keyword evidence="7" id="KW-0227">DNA damage</keyword>
<dbReference type="InterPro" id="IPR018936">
    <property type="entry name" value="PI3/4_kinase_CS"/>
</dbReference>
<comment type="similarity">
    <text evidence="2">Belongs to the PI3/PI4-kinase family. ATM subfamily.</text>
</comment>
<dbReference type="InterPro" id="IPR000403">
    <property type="entry name" value="PI3/4_kinase_cat_dom"/>
</dbReference>
<dbReference type="Pfam" id="PF02259">
    <property type="entry name" value="FAT"/>
    <property type="match status" value="1"/>
</dbReference>
<evidence type="ECO:0000259" key="15">
    <source>
        <dbReference type="PROSITE" id="PS51190"/>
    </source>
</evidence>
<dbReference type="Gene3D" id="1.10.1070.11">
    <property type="entry name" value="Phosphatidylinositol 3-/4-kinase, catalytic domain"/>
    <property type="match status" value="1"/>
</dbReference>
<dbReference type="SMART" id="SM01343">
    <property type="entry name" value="FATC"/>
    <property type="match status" value="1"/>
</dbReference>
<dbReference type="PROSITE" id="PS50290">
    <property type="entry name" value="PI3_4_KINASE_3"/>
    <property type="match status" value="1"/>
</dbReference>
<dbReference type="GO" id="GO:0000723">
    <property type="term" value="P:telomere maintenance"/>
    <property type="evidence" value="ECO:0007669"/>
    <property type="project" value="TreeGrafter"/>
</dbReference>
<dbReference type="GO" id="GO:0005694">
    <property type="term" value="C:chromosome"/>
    <property type="evidence" value="ECO:0007669"/>
    <property type="project" value="TreeGrafter"/>
</dbReference>
<dbReference type="InterPro" id="IPR014009">
    <property type="entry name" value="PIK_FAT"/>
</dbReference>
<accession>A0A7R8UPW9</accession>
<evidence type="ECO:0000256" key="11">
    <source>
        <dbReference type="ARBA" id="ARBA00023242"/>
    </source>
</evidence>
<feature type="domain" description="FATC" evidence="15">
    <location>
        <begin position="2566"/>
        <end position="2598"/>
    </location>
</feature>
<dbReference type="PANTHER" id="PTHR11139:SF69">
    <property type="entry name" value="SERINE_THREONINE-PROTEIN KINASE ATR"/>
    <property type="match status" value="1"/>
</dbReference>
<dbReference type="GO" id="GO:0006281">
    <property type="term" value="P:DNA repair"/>
    <property type="evidence" value="ECO:0007669"/>
    <property type="project" value="UniProtKB-KW"/>
</dbReference>
<dbReference type="InterPro" id="IPR036940">
    <property type="entry name" value="PI3/4_kinase_cat_sf"/>
</dbReference>
<dbReference type="GO" id="GO:0005524">
    <property type="term" value="F:ATP binding"/>
    <property type="evidence" value="ECO:0007669"/>
    <property type="project" value="UniProtKB-KW"/>
</dbReference>
<evidence type="ECO:0000256" key="12">
    <source>
        <dbReference type="ARBA" id="ARBA00024420"/>
    </source>
</evidence>
<evidence type="ECO:0000259" key="14">
    <source>
        <dbReference type="PROSITE" id="PS51189"/>
    </source>
</evidence>
<evidence type="ECO:0000256" key="9">
    <source>
        <dbReference type="ARBA" id="ARBA00022840"/>
    </source>
</evidence>
<evidence type="ECO:0000313" key="16">
    <source>
        <dbReference type="EMBL" id="CAD7084620.1"/>
    </source>
</evidence>
<dbReference type="InterPro" id="IPR050517">
    <property type="entry name" value="DDR_Repair_Kinase"/>
</dbReference>
<reference evidence="16 17" key="1">
    <citation type="submission" date="2020-11" db="EMBL/GenBank/DDBJ databases">
        <authorList>
            <person name="Wallbank WR R."/>
            <person name="Pardo Diaz C."/>
            <person name="Kozak K."/>
            <person name="Martin S."/>
            <person name="Jiggins C."/>
            <person name="Moest M."/>
            <person name="Warren A I."/>
            <person name="Generalovic N T."/>
            <person name="Byers J.R.P. K."/>
            <person name="Montejo-Kovacevich G."/>
            <person name="Yen C E."/>
        </authorList>
    </citation>
    <scope>NUCLEOTIDE SEQUENCE [LARGE SCALE GENOMIC DNA]</scope>
</reference>
<comment type="subcellular location">
    <subcellularLocation>
        <location evidence="1">Nucleus</location>
    </subcellularLocation>
</comment>
<dbReference type="InterPro" id="IPR056802">
    <property type="entry name" value="ATR-like_M-HEAT"/>
</dbReference>
<dbReference type="InterPro" id="IPR003152">
    <property type="entry name" value="FATC_dom"/>
</dbReference>
<dbReference type="CDD" id="cd00892">
    <property type="entry name" value="PIKKc_ATR"/>
    <property type="match status" value="1"/>
</dbReference>
<dbReference type="Gene3D" id="3.30.1010.10">
    <property type="entry name" value="Phosphatidylinositol 3-kinase Catalytic Subunit, Chain A, domain 4"/>
    <property type="match status" value="1"/>
</dbReference>
<dbReference type="SUPFAM" id="SSF56112">
    <property type="entry name" value="Protein kinase-like (PK-like)"/>
    <property type="match status" value="1"/>
</dbReference>
<keyword evidence="17" id="KW-1185">Reference proteome</keyword>
<evidence type="ECO:0000256" key="5">
    <source>
        <dbReference type="ARBA" id="ARBA00022679"/>
    </source>
</evidence>
<keyword evidence="4" id="KW-0723">Serine/threonine-protein kinase</keyword>
<dbReference type="SUPFAM" id="SSF48371">
    <property type="entry name" value="ARM repeat"/>
    <property type="match status" value="2"/>
</dbReference>
<gene>
    <name evidence="16" type="ORF">HERILL_LOCUS7503</name>
</gene>
<keyword evidence="6" id="KW-0547">Nucleotide-binding</keyword>
<evidence type="ECO:0000259" key="13">
    <source>
        <dbReference type="PROSITE" id="PS50290"/>
    </source>
</evidence>
<dbReference type="InterPro" id="IPR057564">
    <property type="entry name" value="HEAT_ATR"/>
</dbReference>
<dbReference type="GO" id="GO:0000077">
    <property type="term" value="P:DNA damage checkpoint signaling"/>
    <property type="evidence" value="ECO:0007669"/>
    <property type="project" value="TreeGrafter"/>
</dbReference>
<protein>
    <recommendedName>
        <fullName evidence="12">Serine/threonine-protein kinase ATR</fullName>
        <ecNumber evidence="3">2.7.11.1</ecNumber>
    </recommendedName>
</protein>
<dbReference type="FunCoup" id="A0A7R8UPW9">
    <property type="interactions" value="1384"/>
</dbReference>
<dbReference type="PANTHER" id="PTHR11139">
    <property type="entry name" value="ATAXIA TELANGIECTASIA MUTATED ATM -RELATED"/>
    <property type="match status" value="1"/>
</dbReference>
<dbReference type="InterPro" id="IPR016024">
    <property type="entry name" value="ARM-type_fold"/>
</dbReference>
<dbReference type="Pfam" id="PF02260">
    <property type="entry name" value="FATC"/>
    <property type="match status" value="1"/>
</dbReference>
<name>A0A7R8UPW9_HERIL</name>
<dbReference type="PROSITE" id="PS51190">
    <property type="entry name" value="FATC"/>
    <property type="match status" value="1"/>
</dbReference>
<evidence type="ECO:0000256" key="6">
    <source>
        <dbReference type="ARBA" id="ARBA00022741"/>
    </source>
</evidence>
<dbReference type="Pfam" id="PF00454">
    <property type="entry name" value="PI3_PI4_kinase"/>
    <property type="match status" value="1"/>
</dbReference>
<evidence type="ECO:0000256" key="3">
    <source>
        <dbReference type="ARBA" id="ARBA00012513"/>
    </source>
</evidence>
<evidence type="ECO:0000313" key="17">
    <source>
        <dbReference type="Proteomes" id="UP000594454"/>
    </source>
</evidence>
<feature type="domain" description="FAT" evidence="14">
    <location>
        <begin position="1573"/>
        <end position="2145"/>
    </location>
</feature>
<sequence>MTDSASNPRQTMWQMLAHTIVENIDSSHLDRILGMVKKNLTFDDPGLFSTKILEDGEERAREQATNSWLLNQLTYSLSICGNAKSIQSNVALQKEILSASIVKQCWFFKEIVGQYIKYVRILLSSEASCEIDAFVVDTYPMSRIDPACTFQKINVASETKKQQLLEYSLKILVHAMVLGQGLYKDLFRECTETVLEVFNDSGITARLVCIEYMAKLLHYTNRFDPEILTSASLTLQGTATICEKIPIWLETDCISRSQVAVFNNTLIQLFKAIRPIRENAENSESFEAILKLHVKHLQILSISKFQQLDVSCLELQIVILRSLTILLGKLESTPESSSVRELEQCVPNFTESVRVLEFCVLEDLKATNKSKRVMQISPTWKLLHSQLLDSLAFIAGQGTTFSEECTIHLKTAVEIIKSANSILHNYILHHQIAHISQESECGICKSAASKALDYNCFGKYLLKVEDLDFFQKENTLGTLPMFLETLMKLSTIGIDDYCLLIELAASLLKNKITYNFSSAQQTRLIDVIVQTIKNRYELHLRTERFEITEVFTESEEKLQLKSVSLLVNLDTRYLTLAATEYLKSILKKVITKIISSESGTQFETILIASILHIAVRSILPMQYVFEDILKPILCKNSSNPEFYTTFKSLLCIVDGEANVFCKIDGNYYKYTILCPKCDSIKHCSCLEKARDSEEWLNVIRETQSLALPQRSDRNYTIKKSEFQRIFDHVRLSENISAHLVNSLPSYLVHLNYNSSWIQLFASKDIHLRLVFSTQIPAIMKIILSASPEIYTPIIEECIRALLTAVKESLNESNRPLQSGVVNMISKVALVENIPEKTLLHLFRMTFMFFIRKESCVSYEAALCAQEMCTRNGVTPRNLLNWYKQDVLGLIVTLCVSIYLRNGIGLNKALSFITKMLGFGGPRDFIAKNYKLLIAMLLPWCIKYPKCEQLLEEIAITLQKDLPTCLTSSFLTVYLQLFLNETSDVNSKCIEFVIRNTDNSLHKLLHSDIKRTVAEILIYYHKNPKNVMNAFRCLILKDTEGTSKVEMPHSKVAEYIATRFLGVLTFFESCLLDTDFEKSLKEETLLSFGEIMRFIGPTYITPFRFKILAMLRTALTIDEAHLKKKCVGIWNIFVHTVDIQALGPLLGTIIASLEPLLAEHTQEVNSIYRYLIMSNGSLLSLYIPELYFIENMDVSKEIKDFVHYQTEKRRGKSFMEQFEFFLNQIGHENPSVRVYALTYLTKLFSMNRSNLNNLIMEQNTLNENAVLEGLLHNLITACCHNDVNLQLASGKCLGELGAIEPSHLSPNYAPQRSFALSIHTDAFAIMALEELCRAYQFQKDTKYVDSFSLAIQEILLARGVCPKLKKKMEVWEAIPERMRQLMEPLLTSCYTGLKMTTNIKMHPIFGSAKCQTAEEWAFIWASKMIENVEDSETSHLLNSFKPSIKRDVNTLGLFLPYIVLHTLQSSNSDTCEHIYEELQCVLEAAESQQNVNVDDFKNTRQRGLKTLQFVPAKTLCKTEDPTEYTGVKCAKIAFEQLDFLERWLREWRRVYLGHTPDTNFIKIDSFVKRFEKKLIAKANFNCGEYARSLMYLEAYIEENPTILLQENLSMLAEIYAELMNPDSLEGAIGLKKTDLNLSEQILVNNMTDRFMESTACFEQLMQFEDIQPSQICDIVQCYLRLDTPETALLVSEGLLNQLGEKYMDDSLRAIQAEPLWRLGRFEELEKLLGVPEIKESNSWGVQCGQALLHFRESDLNAFNEKIEGIRLNTLNMLKSGGIEQNSYHKGYHHIMTLHLISEIEKTKSLTDMLSSASSSAKCLQFLDDFFKDWNYRLALLQPIPRITEPVLCLRRILLSEMINLLQRSSNNSSKMESVFKAIDEEIARMWIQSSELARTAGLFQQAQLCIMSAQKYNPPNLFIEKAKLLWKKGDQTNCFKVLEQKIEEILQSAGPSQSVQSLPKATRLLYAEAKFLQATYNAESMNISTEMNLKYFKESLIGNPKSEKCLVHLAQYLDRMFASMSETEQGSQHGREILLEIMKHYGKSMSYGCEFIYQSMPRMLSVWLDFTVQAKKDEHSRRVSLKMNEIVEKLSDELPLFVFFTAFSQLVSRICHPTQETYNVMKTIIVKLIQKFPQQSLWLILSVFKSSYTGRVKRCTEIFNDPRLSSKPMQKLISDFNSLAEKLIELTNIEIPSTEKNPRVSSLVPHLPKLFATPDFSQIIMPFQEFTQPILPPISERSHPASLFDAFPNKCIYMAGIREEIVILMSLQKPRKVVFRGSDGKDYTVMLKPKDDLRKDFRLMEFDAVVKQYLHQDPDARHRRLGIRTYAVLPLNEECGLIEWLHNLQAFRQILMGFYKQRSLGMHAKELRSNACQVRDPPEKKREIFLKTLLPRHPPVFAEWFRYRFTTPHNWYQARCSYIKTLAVMSIVGYILGLGDRHGENILFDSTNGDAVHVDFNCLFNKGETFDYPEKVPFRLTHNMVHAMGPLGTEGLFRKCCEITMRVLQAQTPTLMSVLRPFVYDPLVSWSRNFRADGNPERTDAQAMANIKRIEERLKGFVRIKGRTTNMPLSVEGHVNFVIEEATDIDNLAAMYIGWGSYM</sequence>
<organism evidence="16 17">
    <name type="scientific">Hermetia illucens</name>
    <name type="common">Black soldier fly</name>
    <dbReference type="NCBI Taxonomy" id="343691"/>
    <lineage>
        <taxon>Eukaryota</taxon>
        <taxon>Metazoa</taxon>
        <taxon>Ecdysozoa</taxon>
        <taxon>Arthropoda</taxon>
        <taxon>Hexapoda</taxon>
        <taxon>Insecta</taxon>
        <taxon>Pterygota</taxon>
        <taxon>Neoptera</taxon>
        <taxon>Endopterygota</taxon>
        <taxon>Diptera</taxon>
        <taxon>Brachycera</taxon>
        <taxon>Stratiomyomorpha</taxon>
        <taxon>Stratiomyidae</taxon>
        <taxon>Hermetiinae</taxon>
        <taxon>Hermetia</taxon>
    </lineage>
</organism>
<dbReference type="PROSITE" id="PS51189">
    <property type="entry name" value="FAT"/>
    <property type="match status" value="1"/>
</dbReference>
<dbReference type="Pfam" id="PF25030">
    <property type="entry name" value="M-HEAT_ATR"/>
    <property type="match status" value="1"/>
</dbReference>
<dbReference type="InterPro" id="IPR012993">
    <property type="entry name" value="UME"/>
</dbReference>
<dbReference type="OrthoDB" id="381190at2759"/>
<keyword evidence="5" id="KW-0808">Transferase</keyword>
<keyword evidence="11" id="KW-0539">Nucleus</keyword>
<dbReference type="InterPro" id="IPR011009">
    <property type="entry name" value="Kinase-like_dom_sf"/>
</dbReference>